<dbReference type="Proteomes" id="UP000003688">
    <property type="component" value="Unassembled WGS sequence"/>
</dbReference>
<dbReference type="Pfam" id="PF01548">
    <property type="entry name" value="DEDD_Tnp_IS110"/>
    <property type="match status" value="1"/>
</dbReference>
<keyword evidence="5" id="KW-1185">Reference proteome</keyword>
<gene>
    <name evidence="3" type="ORF">Cflav_PD0828</name>
    <name evidence="4" type="ORF">Cflav_PD6354</name>
</gene>
<feature type="domain" description="Transposase IS110-like N-terminal" evidence="1">
    <location>
        <begin position="17"/>
        <end position="172"/>
    </location>
</feature>
<dbReference type="InterPro" id="IPR003346">
    <property type="entry name" value="Transposase_20"/>
</dbReference>
<dbReference type="InterPro" id="IPR002525">
    <property type="entry name" value="Transp_IS110-like_N"/>
</dbReference>
<dbReference type="EMBL" id="ABOX02000056">
    <property type="protein sequence ID" value="EEF57846.1"/>
    <property type="molecule type" value="Genomic_DNA"/>
</dbReference>
<dbReference type="AlphaFoldDB" id="B9XDD3"/>
<dbReference type="OrthoDB" id="190730at2"/>
<dbReference type="Pfam" id="PF02371">
    <property type="entry name" value="Transposase_20"/>
    <property type="match status" value="1"/>
</dbReference>
<evidence type="ECO:0000259" key="1">
    <source>
        <dbReference type="Pfam" id="PF01548"/>
    </source>
</evidence>
<dbReference type="InterPro" id="IPR047650">
    <property type="entry name" value="Transpos_IS110"/>
</dbReference>
<protein>
    <submittedName>
        <fullName evidence="4">Transposase IS111A/IS1328/IS1533</fullName>
    </submittedName>
</protein>
<evidence type="ECO:0000313" key="3">
    <source>
        <dbReference type="EMBL" id="EEF57846.1"/>
    </source>
</evidence>
<reference evidence="4 5" key="1">
    <citation type="journal article" date="2011" name="J. Bacteriol.">
        <title>Genome sequence of 'Pedosphaera parvula' Ellin514, an aerobic Verrucomicrobial isolate from pasture soil.</title>
        <authorList>
            <person name="Kant R."/>
            <person name="van Passel M.W."/>
            <person name="Sangwan P."/>
            <person name="Palva A."/>
            <person name="Lucas S."/>
            <person name="Copeland A."/>
            <person name="Lapidus A."/>
            <person name="Glavina Del Rio T."/>
            <person name="Dalin E."/>
            <person name="Tice H."/>
            <person name="Bruce D."/>
            <person name="Goodwin L."/>
            <person name="Pitluck S."/>
            <person name="Chertkov O."/>
            <person name="Larimer F.W."/>
            <person name="Land M.L."/>
            <person name="Hauser L."/>
            <person name="Brettin T.S."/>
            <person name="Detter J.C."/>
            <person name="Han S."/>
            <person name="de Vos W.M."/>
            <person name="Janssen P.H."/>
            <person name="Smidt H."/>
        </authorList>
    </citation>
    <scope>NUCLEOTIDE SEQUENCE [LARGE SCALE GENOMIC DNA]</scope>
    <source>
        <strain evidence="4 5">Ellin514</strain>
    </source>
</reference>
<evidence type="ECO:0000313" key="5">
    <source>
        <dbReference type="Proteomes" id="UP000003688"/>
    </source>
</evidence>
<evidence type="ECO:0000259" key="2">
    <source>
        <dbReference type="Pfam" id="PF02371"/>
    </source>
</evidence>
<comment type="caution">
    <text evidence="4">The sequence shown here is derived from an EMBL/GenBank/DDBJ whole genome shotgun (WGS) entry which is preliminary data.</text>
</comment>
<sequence>MKNQSSDATLTGFAALIGLDWGHGAHAIALEISGANTETSTLEHSAENLHQWLDQLEKRCGGRPVAVAIEASKGAAVYALLERPWITVYPIHPATSTRTRAAFRPSGAKDDTPDALVLLSLLQHHRDRLRPLQLDDEATRTLARLVEARRKAVDRRTLLSNQLQSTLRDYFPQALELVGDNLAAPLALDFLERWPRLTDVQAARNATLKSFYQRHNVRRPELIESRVQRIRSARLLTRDAAVTEVAVRTVRLLVAELRVLQEHIAAFETAIAQAFAAHPEKNLFRELPGAGAVLAPRLLVAFGTLRDRFADAGAMQRYFGVAPVTEKSGGRVWVHWRWNAPVFVRQTLVEWAGQTVVYCPWAKAYYEQQRGKRVGHWAILRALAFKWLRILWRCWQKSEAYEEEKYLRQLEQRRSPIAALARQFAKQMAS</sequence>
<accession>B9XDD3</accession>
<evidence type="ECO:0000313" key="4">
    <source>
        <dbReference type="EMBL" id="EEF62079.1"/>
    </source>
</evidence>
<dbReference type="EMBL" id="ABOX02000006">
    <property type="protein sequence ID" value="EEF62079.1"/>
    <property type="molecule type" value="Genomic_DNA"/>
</dbReference>
<dbReference type="GO" id="GO:0006313">
    <property type="term" value="P:DNA transposition"/>
    <property type="evidence" value="ECO:0007669"/>
    <property type="project" value="InterPro"/>
</dbReference>
<dbReference type="PANTHER" id="PTHR33055:SF3">
    <property type="entry name" value="PUTATIVE TRANSPOSASE FOR IS117-RELATED"/>
    <property type="match status" value="1"/>
</dbReference>
<dbReference type="GO" id="GO:0004803">
    <property type="term" value="F:transposase activity"/>
    <property type="evidence" value="ECO:0007669"/>
    <property type="project" value="InterPro"/>
</dbReference>
<organism evidence="4 5">
    <name type="scientific">Pedosphaera parvula (strain Ellin514)</name>
    <dbReference type="NCBI Taxonomy" id="320771"/>
    <lineage>
        <taxon>Bacteria</taxon>
        <taxon>Pseudomonadati</taxon>
        <taxon>Verrucomicrobiota</taxon>
        <taxon>Pedosphaerae</taxon>
        <taxon>Pedosphaerales</taxon>
        <taxon>Pedosphaeraceae</taxon>
        <taxon>Pedosphaera</taxon>
    </lineage>
</organism>
<proteinExistence type="predicted"/>
<dbReference type="NCBIfam" id="NF033542">
    <property type="entry name" value="transpos_IS110"/>
    <property type="match status" value="1"/>
</dbReference>
<feature type="domain" description="Transposase IS116/IS110/IS902 C-terminal" evidence="2">
    <location>
        <begin position="282"/>
        <end position="367"/>
    </location>
</feature>
<dbReference type="PANTHER" id="PTHR33055">
    <property type="entry name" value="TRANSPOSASE FOR INSERTION SEQUENCE ELEMENT IS1111A"/>
    <property type="match status" value="1"/>
</dbReference>
<dbReference type="GO" id="GO:0003677">
    <property type="term" value="F:DNA binding"/>
    <property type="evidence" value="ECO:0007669"/>
    <property type="project" value="InterPro"/>
</dbReference>
<dbReference type="RefSeq" id="WP_007413831.1">
    <property type="nucleotide sequence ID" value="NZ_ABOX02000006.1"/>
</dbReference>
<name>B9XDD3_PEDPL</name>